<proteinExistence type="predicted"/>
<dbReference type="OrthoDB" id="5292277at2"/>
<reference evidence="2 3" key="1">
    <citation type="submission" date="2016-10" db="EMBL/GenBank/DDBJ databases">
        <title>Silvanigrella aquatica sp. nov., isolated from a freshwater lake located in the Black Forest, Germany, description of Silvanigrellaceae fam. nov., Silvanigrellales ord. nov., reclassification of the order Bdellovibrionales in the class Oligoflexia, reclassification of the families Bacteriovoracaceae and Halobacteriovoraceae in the new order Bacteriovoracales ord. nov., and reclassification of the family Pseudobacteriovoracaceae in the order Oligoflexiales.</title>
        <authorList>
            <person name="Hahn M.W."/>
            <person name="Schmidt J."/>
            <person name="Koll U."/>
            <person name="Rohde M."/>
            <person name="Verbag S."/>
            <person name="Pitt A."/>
            <person name="Nakai R."/>
            <person name="Naganuma T."/>
            <person name="Lang E."/>
        </authorList>
    </citation>
    <scope>NUCLEOTIDE SEQUENCE [LARGE SCALE GENOMIC DNA]</scope>
    <source>
        <strain evidence="2 3">MWH-Nonnen-W8red</strain>
    </source>
</reference>
<protein>
    <recommendedName>
        <fullName evidence="4">LysM domain-containing protein</fullName>
    </recommendedName>
</protein>
<name>A0A1L4D0R9_9BACT</name>
<accession>A0A1L4D0R9</accession>
<dbReference type="EMBL" id="CP017834">
    <property type="protein sequence ID" value="APJ03778.1"/>
    <property type="molecule type" value="Genomic_DNA"/>
</dbReference>
<sequence length="616" mass="70144">MQKKMRLYTTQYLLYLSLILANNLSNASDSLPNEQNCIKYTVTQGESLIQILRKHSLYPIFGKEGSLNKTYKLNNKEETKRKELIYKGDLLCLPKVKQNTILSSNEKEKMITEDKKKIDEKSAEYKKIPPVAAQPKNDELIYESTKSKTNIDDEYAKLTCNKYVVKNGDTIIGILRSQSLYPVFGKTGSLSVALALNKREHKNGYLIYKNNIICLPIKTELQKLQLTAKNDKIKDGEIIEQDKDFTDKENIEINMISKEKSDLNNENNLKNFISKKPYENNETSKKTQKILTKRNYNNDVNNLQMQKNNSIAKNKLGFKNKIQATKCNIYKAEEGEKLIEILRKKSLLPIYGEEGSFKKTLEANPNIPVNNPEFHEGQTICLAEENINKSDVNKTKTPSRNNQMFYIEGGGRYLRLDDTDSSTGTSASLLSRMIVSMDAGLIQKWTPDLQTYIGINYAVSQIMESDTSVVIGGSIIRLTNFIFGAKYQFDPRIYGQMELGYGDELLFRAVTVNTIQVEKMSTAKLKTLAGYTLYTDGNFGFHGELGFLINTPFNNEIYRANLGTGFEAALAGSYQGEDWDFKARVYYTKHQTNIPPVLFTYYETGILMRLSVDLPQ</sequence>
<feature type="signal peptide" evidence="1">
    <location>
        <begin position="1"/>
        <end position="27"/>
    </location>
</feature>
<evidence type="ECO:0000313" key="2">
    <source>
        <dbReference type="EMBL" id="APJ03778.1"/>
    </source>
</evidence>
<gene>
    <name evidence="2" type="ORF">AXG55_07610</name>
</gene>
<evidence type="ECO:0000256" key="1">
    <source>
        <dbReference type="SAM" id="SignalP"/>
    </source>
</evidence>
<evidence type="ECO:0000313" key="3">
    <source>
        <dbReference type="Proteomes" id="UP000184731"/>
    </source>
</evidence>
<organism evidence="2 3">
    <name type="scientific">Silvanigrella aquatica</name>
    <dbReference type="NCBI Taxonomy" id="1915309"/>
    <lineage>
        <taxon>Bacteria</taxon>
        <taxon>Pseudomonadati</taxon>
        <taxon>Bdellovibrionota</taxon>
        <taxon>Oligoflexia</taxon>
        <taxon>Silvanigrellales</taxon>
        <taxon>Silvanigrellaceae</taxon>
        <taxon>Silvanigrella</taxon>
    </lineage>
</organism>
<dbReference type="Proteomes" id="UP000184731">
    <property type="component" value="Chromosome"/>
</dbReference>
<keyword evidence="3" id="KW-1185">Reference proteome</keyword>
<feature type="chain" id="PRO_5013176764" description="LysM domain-containing protein" evidence="1">
    <location>
        <begin position="28"/>
        <end position="616"/>
    </location>
</feature>
<evidence type="ECO:0008006" key="4">
    <source>
        <dbReference type="Google" id="ProtNLM"/>
    </source>
</evidence>
<dbReference type="KEGG" id="saqi:AXG55_07610"/>
<keyword evidence="1" id="KW-0732">Signal</keyword>
<dbReference type="AlphaFoldDB" id="A0A1L4D0R9"/>